<sequence length="256" mass="27930">SNGATFVVSGPIAKEIGMNAGIELLAPGNPANSSISRACALMTINLTATEVGIDSIGRIGTPLWGLTWAESEDSPWMGLNEDEGFGANESVLIRLAGHVNLVPPCTSGMVMTPTDLFVFQNSSPEALAAALTTPTENLGSIIFFTPSTAKNWKEIYGFETMQQLQDYLYDNVTREKGEFTSHYRIYAMSQEAGRNERGSRMFNPDHLDLPDDAQMPFIFRGPESIKIVVAGGAGDAWGWGTYFYKDPKSTSIDKWR</sequence>
<gene>
    <name evidence="1" type="ORF">S03H2_39138</name>
</gene>
<organism evidence="1">
    <name type="scientific">marine sediment metagenome</name>
    <dbReference type="NCBI Taxonomy" id="412755"/>
    <lineage>
        <taxon>unclassified sequences</taxon>
        <taxon>metagenomes</taxon>
        <taxon>ecological metagenomes</taxon>
    </lineage>
</organism>
<comment type="caution">
    <text evidence="1">The sequence shown here is derived from an EMBL/GenBank/DDBJ whole genome shotgun (WGS) entry which is preliminary data.</text>
</comment>
<dbReference type="AlphaFoldDB" id="X1FPY8"/>
<accession>X1FPY8</accession>
<feature type="non-terminal residue" evidence="1">
    <location>
        <position position="1"/>
    </location>
</feature>
<protein>
    <submittedName>
        <fullName evidence="1">Uncharacterized protein</fullName>
    </submittedName>
</protein>
<name>X1FPY8_9ZZZZ</name>
<evidence type="ECO:0000313" key="1">
    <source>
        <dbReference type="EMBL" id="GAH47746.1"/>
    </source>
</evidence>
<reference evidence="1" key="1">
    <citation type="journal article" date="2014" name="Front. Microbiol.">
        <title>High frequency of phylogenetically diverse reductive dehalogenase-homologous genes in deep subseafloor sedimentary metagenomes.</title>
        <authorList>
            <person name="Kawai M."/>
            <person name="Futagami T."/>
            <person name="Toyoda A."/>
            <person name="Takaki Y."/>
            <person name="Nishi S."/>
            <person name="Hori S."/>
            <person name="Arai W."/>
            <person name="Tsubouchi T."/>
            <person name="Morono Y."/>
            <person name="Uchiyama I."/>
            <person name="Ito T."/>
            <person name="Fujiyama A."/>
            <person name="Inagaki F."/>
            <person name="Takami H."/>
        </authorList>
    </citation>
    <scope>NUCLEOTIDE SEQUENCE</scope>
    <source>
        <strain evidence="1">Expedition CK06-06</strain>
    </source>
</reference>
<proteinExistence type="predicted"/>
<dbReference type="EMBL" id="BARU01024172">
    <property type="protein sequence ID" value="GAH47746.1"/>
    <property type="molecule type" value="Genomic_DNA"/>
</dbReference>